<feature type="domain" description="DUF4440" evidence="1">
    <location>
        <begin position="69"/>
        <end position="176"/>
    </location>
</feature>
<comment type="caution">
    <text evidence="2">The sequence shown here is derived from an EMBL/GenBank/DDBJ whole genome shotgun (WGS) entry which is preliminary data.</text>
</comment>
<evidence type="ECO:0000313" key="2">
    <source>
        <dbReference type="EMBL" id="RIV82607.1"/>
    </source>
</evidence>
<dbReference type="Pfam" id="PF14534">
    <property type="entry name" value="DUF4440"/>
    <property type="match status" value="1"/>
</dbReference>
<dbReference type="OrthoDB" id="674363at2"/>
<protein>
    <submittedName>
        <fullName evidence="2">SgcJ/EcaC family oxidoreductase</fullName>
    </submittedName>
</protein>
<dbReference type="InterPro" id="IPR011944">
    <property type="entry name" value="Steroid_delta5-4_isomerase"/>
</dbReference>
<dbReference type="InterPro" id="IPR006311">
    <property type="entry name" value="TAT_signal"/>
</dbReference>
<dbReference type="InterPro" id="IPR032710">
    <property type="entry name" value="NTF2-like_dom_sf"/>
</dbReference>
<dbReference type="Gene3D" id="3.10.450.50">
    <property type="match status" value="1"/>
</dbReference>
<proteinExistence type="predicted"/>
<dbReference type="InterPro" id="IPR027843">
    <property type="entry name" value="DUF4440"/>
</dbReference>
<name>A0A3A1P102_9SPHN</name>
<evidence type="ECO:0000259" key="1">
    <source>
        <dbReference type="Pfam" id="PF14534"/>
    </source>
</evidence>
<organism evidence="2 3">
    <name type="scientific">Aurantiacibacter xanthus</name>
    <dbReference type="NCBI Taxonomy" id="1784712"/>
    <lineage>
        <taxon>Bacteria</taxon>
        <taxon>Pseudomonadati</taxon>
        <taxon>Pseudomonadota</taxon>
        <taxon>Alphaproteobacteria</taxon>
        <taxon>Sphingomonadales</taxon>
        <taxon>Erythrobacteraceae</taxon>
        <taxon>Aurantiacibacter</taxon>
    </lineage>
</organism>
<dbReference type="RefSeq" id="WP_119593596.1">
    <property type="nucleotide sequence ID" value="NZ_QXFM01000117.1"/>
</dbReference>
<dbReference type="EMBL" id="QXFM01000117">
    <property type="protein sequence ID" value="RIV82607.1"/>
    <property type="molecule type" value="Genomic_DNA"/>
</dbReference>
<dbReference type="Proteomes" id="UP000265366">
    <property type="component" value="Unassembled WGS sequence"/>
</dbReference>
<evidence type="ECO:0000313" key="3">
    <source>
        <dbReference type="Proteomes" id="UP000265366"/>
    </source>
</evidence>
<dbReference type="PROSITE" id="PS51318">
    <property type="entry name" value="TAT"/>
    <property type="match status" value="1"/>
</dbReference>
<dbReference type="AlphaFoldDB" id="A0A3A1P102"/>
<dbReference type="NCBIfam" id="TIGR02246">
    <property type="entry name" value="SgcJ/EcaC family oxidoreductase"/>
    <property type="match status" value="1"/>
</dbReference>
<gene>
    <name evidence="2" type="ORF">D2V17_14935</name>
</gene>
<keyword evidence="3" id="KW-1185">Reference proteome</keyword>
<reference evidence="2 3" key="1">
    <citation type="submission" date="2018-08" db="EMBL/GenBank/DDBJ databases">
        <title>Erythrobacter zhengii sp.nov., a bacterium isolated from deep-sea sediment.</title>
        <authorList>
            <person name="Fang C."/>
            <person name="Wu Y.-H."/>
            <person name="Sun C."/>
            <person name="Wang H."/>
            <person name="Cheng H."/>
            <person name="Meng F.-X."/>
            <person name="Wang C.-S."/>
            <person name="Xu X.-W."/>
        </authorList>
    </citation>
    <scope>NUCLEOTIDE SEQUENCE [LARGE SCALE GENOMIC DNA]</scope>
    <source>
        <strain evidence="2 3">CCTCC AB 2015396</strain>
    </source>
</reference>
<accession>A0A3A1P102</accession>
<dbReference type="SUPFAM" id="SSF54427">
    <property type="entry name" value="NTF2-like"/>
    <property type="match status" value="1"/>
</dbReference>
<sequence length="187" mass="20345">MIASLRNVLLSSAPPLPGHDDEESKGQFSLSRNDFLRMAAAGAVAAGMSGKAMAAGATGAVPPVTDIDLLYDAWQQRFNDADLDGLVDLYMEDVAYINSDGVLMTGRDKVREDFAGLLSIKPTIVLGNRKHYVYRDVALTTNHWRMNFTNPDGAMQEMTGGGIEVMTRDPRDGGWRYIIDDASRSAS</sequence>